<dbReference type="HOGENOM" id="CLU_011276_9_4_6"/>
<comment type="similarity">
    <text evidence="2 9">Belongs to the uroporphyrinogen-III synthase family.</text>
</comment>
<dbReference type="SUPFAM" id="SSF69618">
    <property type="entry name" value="HemD-like"/>
    <property type="match status" value="1"/>
</dbReference>
<comment type="function">
    <text evidence="6 9">Catalyzes cyclization of the linear tetrapyrrole, hydroxymethylbilane, to the macrocyclic uroporphyrinogen III.</text>
</comment>
<evidence type="ECO:0000256" key="7">
    <source>
        <dbReference type="ARBA" id="ARBA00040167"/>
    </source>
</evidence>
<evidence type="ECO:0000259" key="10">
    <source>
        <dbReference type="Pfam" id="PF02602"/>
    </source>
</evidence>
<dbReference type="RefSeq" id="WP_004902517.1">
    <property type="nucleotide sequence ID" value="NZ_BBTI01000005.1"/>
</dbReference>
<evidence type="ECO:0000313" key="11">
    <source>
        <dbReference type="EMBL" id="ESK50399.1"/>
    </source>
</evidence>
<evidence type="ECO:0000256" key="3">
    <source>
        <dbReference type="ARBA" id="ARBA00013109"/>
    </source>
</evidence>
<dbReference type="InterPro" id="IPR036108">
    <property type="entry name" value="4pyrrol_syn_uPrphyn_synt_sf"/>
</dbReference>
<evidence type="ECO:0000256" key="4">
    <source>
        <dbReference type="ARBA" id="ARBA00023239"/>
    </source>
</evidence>
<dbReference type="PANTHER" id="PTHR38042">
    <property type="entry name" value="UROPORPHYRINOGEN-III SYNTHASE, CHLOROPLASTIC"/>
    <property type="match status" value="1"/>
</dbReference>
<protein>
    <recommendedName>
        <fullName evidence="7 9">Uroporphyrinogen-III synthase</fullName>
        <ecNumber evidence="3 9">4.2.1.75</ecNumber>
    </recommendedName>
</protein>
<dbReference type="Gene3D" id="3.40.50.10090">
    <property type="match status" value="2"/>
</dbReference>
<organism evidence="11 12">
    <name type="scientific">Acinetobacter brisouii CIP 110357</name>
    <dbReference type="NCBI Taxonomy" id="1341683"/>
    <lineage>
        <taxon>Bacteria</taxon>
        <taxon>Pseudomonadati</taxon>
        <taxon>Pseudomonadota</taxon>
        <taxon>Gammaproteobacteria</taxon>
        <taxon>Moraxellales</taxon>
        <taxon>Moraxellaceae</taxon>
        <taxon>Acinetobacter</taxon>
    </lineage>
</organism>
<dbReference type="UniPathway" id="UPA00251">
    <property type="reaction ID" value="UER00320"/>
</dbReference>
<dbReference type="Pfam" id="PF02602">
    <property type="entry name" value="HEM4"/>
    <property type="match status" value="1"/>
</dbReference>
<name>V2VRQ8_9GAMM</name>
<evidence type="ECO:0000256" key="8">
    <source>
        <dbReference type="ARBA" id="ARBA00048617"/>
    </source>
</evidence>
<evidence type="ECO:0000256" key="6">
    <source>
        <dbReference type="ARBA" id="ARBA00037589"/>
    </source>
</evidence>
<dbReference type="CDD" id="cd06578">
    <property type="entry name" value="HemD"/>
    <property type="match status" value="1"/>
</dbReference>
<dbReference type="EMBL" id="AYEU01000007">
    <property type="protein sequence ID" value="ESK50399.1"/>
    <property type="molecule type" value="Genomic_DNA"/>
</dbReference>
<evidence type="ECO:0000313" key="12">
    <source>
        <dbReference type="Proteomes" id="UP000018418"/>
    </source>
</evidence>
<keyword evidence="4 9" id="KW-0456">Lyase</keyword>
<dbReference type="GO" id="GO:0006780">
    <property type="term" value="P:uroporphyrinogen III biosynthetic process"/>
    <property type="evidence" value="ECO:0007669"/>
    <property type="project" value="UniProtKB-UniRule"/>
</dbReference>
<comment type="catalytic activity">
    <reaction evidence="8 9">
        <text>hydroxymethylbilane = uroporphyrinogen III + H2O</text>
        <dbReference type="Rhea" id="RHEA:18965"/>
        <dbReference type="ChEBI" id="CHEBI:15377"/>
        <dbReference type="ChEBI" id="CHEBI:57308"/>
        <dbReference type="ChEBI" id="CHEBI:57845"/>
        <dbReference type="EC" id="4.2.1.75"/>
    </reaction>
</comment>
<comment type="caution">
    <text evidence="11">The sequence shown here is derived from an EMBL/GenBank/DDBJ whole genome shotgun (WGS) entry which is preliminary data.</text>
</comment>
<evidence type="ECO:0000256" key="5">
    <source>
        <dbReference type="ARBA" id="ARBA00023244"/>
    </source>
</evidence>
<gene>
    <name evidence="11" type="ORF">P255_02381</name>
</gene>
<dbReference type="EC" id="4.2.1.75" evidence="3 9"/>
<comment type="pathway">
    <text evidence="1 9">Porphyrin-containing compound metabolism; protoporphyrin-IX biosynthesis; coproporphyrinogen-III from 5-aminolevulinate: step 3/4.</text>
</comment>
<evidence type="ECO:0000256" key="1">
    <source>
        <dbReference type="ARBA" id="ARBA00004772"/>
    </source>
</evidence>
<accession>V2VRQ8</accession>
<evidence type="ECO:0000256" key="2">
    <source>
        <dbReference type="ARBA" id="ARBA00008133"/>
    </source>
</evidence>
<dbReference type="OrthoDB" id="9787650at2"/>
<evidence type="ECO:0000256" key="9">
    <source>
        <dbReference type="RuleBase" id="RU366031"/>
    </source>
</evidence>
<proteinExistence type="inferred from homology"/>
<dbReference type="AlphaFoldDB" id="V2VRQ8"/>
<feature type="domain" description="Tetrapyrrole biosynthesis uroporphyrinogen III synthase" evidence="10">
    <location>
        <begin position="14"/>
        <end position="238"/>
    </location>
</feature>
<keyword evidence="5 9" id="KW-0627">Porphyrin biosynthesis</keyword>
<dbReference type="Proteomes" id="UP000018418">
    <property type="component" value="Unassembled WGS sequence"/>
</dbReference>
<dbReference type="PANTHER" id="PTHR38042:SF1">
    <property type="entry name" value="UROPORPHYRINOGEN-III SYNTHASE, CHLOROPLASTIC"/>
    <property type="match status" value="1"/>
</dbReference>
<dbReference type="InterPro" id="IPR003754">
    <property type="entry name" value="4pyrrol_synth_uPrphyn_synth"/>
</dbReference>
<sequence>MLLLNTRPIERAQALTQILEHDQIDVIELPLLELKAMPYSAELAALYQQLLHAQVIVVVSPTAVDVGMRYLQASQIELSALNQVQWIAVGQATARSLQRYGITATVPDIENSEGMLQLPVLQHLHLQHVAFWRGRGGRQFMMDALQQRGVNILNFVLYQRQCPAQTMTQFQQLSPRLLTMTQPIFVCISSEASWLNWVKLCQNTPEILSKCQYLTLGQRLTQLLLQQQIPAVQQLESLDPESIRNFLLKQKGTA</sequence>
<dbReference type="GO" id="GO:0006782">
    <property type="term" value="P:protoporphyrinogen IX biosynthetic process"/>
    <property type="evidence" value="ECO:0007669"/>
    <property type="project" value="UniProtKB-UniRule"/>
</dbReference>
<dbReference type="GO" id="GO:0004852">
    <property type="term" value="F:uroporphyrinogen-III synthase activity"/>
    <property type="evidence" value="ECO:0007669"/>
    <property type="project" value="UniProtKB-UniRule"/>
</dbReference>
<keyword evidence="12" id="KW-1185">Reference proteome</keyword>
<dbReference type="STRING" id="396323.VH98_05165"/>
<dbReference type="InterPro" id="IPR039793">
    <property type="entry name" value="UROS/Hem4"/>
</dbReference>
<reference evidence="11 12" key="1">
    <citation type="submission" date="2013-10" db="EMBL/GenBank/DDBJ databases">
        <title>The Genome Sequence of Acinetobacter brisouii CIP 110357.</title>
        <authorList>
            <consortium name="The Broad Institute Genomics Platform"/>
            <consortium name="The Broad Institute Genome Sequencing Center for Infectious Disease"/>
            <person name="Cerqueira G."/>
            <person name="Feldgarden M."/>
            <person name="Courvalin P."/>
            <person name="Grillot-Courvalin C."/>
            <person name="Clermont D."/>
            <person name="Rocha E."/>
            <person name="Yoon E.-J."/>
            <person name="Nemec A."/>
            <person name="Young S.K."/>
            <person name="Zeng Q."/>
            <person name="Gargeya S."/>
            <person name="Fitzgerald M."/>
            <person name="Abouelleil A."/>
            <person name="Alvarado L."/>
            <person name="Berlin A.M."/>
            <person name="Chapman S.B."/>
            <person name="Gainer-Dewar J."/>
            <person name="Goldberg J."/>
            <person name="Gnerre S."/>
            <person name="Griggs A."/>
            <person name="Gujja S."/>
            <person name="Hansen M."/>
            <person name="Howarth C."/>
            <person name="Imamovic A."/>
            <person name="Ireland A."/>
            <person name="Larimer J."/>
            <person name="McCowan C."/>
            <person name="Murphy C."/>
            <person name="Pearson M."/>
            <person name="Poon T.W."/>
            <person name="Priest M."/>
            <person name="Roberts A."/>
            <person name="Saif S."/>
            <person name="Shea T."/>
            <person name="Sykes S."/>
            <person name="Wortman J."/>
            <person name="Nusbaum C."/>
            <person name="Birren B."/>
        </authorList>
    </citation>
    <scope>NUCLEOTIDE SEQUENCE [LARGE SCALE GENOMIC DNA]</scope>
    <source>
        <strain evidence="11 12">CIP 110357</strain>
    </source>
</reference>
<dbReference type="PATRIC" id="fig|1341683.3.peg.2357"/>